<dbReference type="CDD" id="cd07820">
    <property type="entry name" value="SRPBCC_3"/>
    <property type="match status" value="1"/>
</dbReference>
<dbReference type="InterPro" id="IPR013549">
    <property type="entry name" value="DUF1731"/>
</dbReference>
<proteinExistence type="inferred from homology"/>
<dbReference type="SUPFAM" id="SSF55961">
    <property type="entry name" value="Bet v1-like"/>
    <property type="match status" value="1"/>
</dbReference>
<sequence length="461" mass="52062">MLVHTFSRSSHLSVSREEAFQWHTREGAFERLLPPWMPTQILSRQGSIHNGDFVKLKSMLGIIPMEFHAQHQNYIENKQFEDIQIKGPFHFYKHTHKFEKIDETKSKMIDEIHYSLPFDFVSKFIGRSFVEEKLSRLFTYRHRTLKYDLFLHSKYSQKKLKILVTGASGLVGSALVPFLTSGGHTVLKLVRGNNSPLIPGYVGWDSEKNQFINANLLEGLDAVVHLAGENIAAQKWSDSRKKELIQSRVHFTSALCQELAKLNKIPATFISASGIGIFGSRDYDDILHEDSRLGEGFLAQLAKDWEQASRGAERAGMRVVNLRFGSILSLSGGMLKKLYTPYRLYLGGPFGSGRQMLPWISIMDVLGLILFSMANNKVTGAVNAVSPHTVTNEQFSEMLAQTLDRPNSLRIPELFVETLFGEMGKELLLGGQHAKPVKATKNGYDFLHSQLHDVFTYCLGI</sequence>
<name>A0A1L4D1F8_9BACT</name>
<dbReference type="InterPro" id="IPR023393">
    <property type="entry name" value="START-like_dom_sf"/>
</dbReference>
<accession>A0A1L4D1F8</accession>
<dbReference type="KEGG" id="saqi:AXG55_08950"/>
<dbReference type="Gene3D" id="3.30.530.20">
    <property type="match status" value="1"/>
</dbReference>
<evidence type="ECO:0000313" key="4">
    <source>
        <dbReference type="EMBL" id="APJ04028.1"/>
    </source>
</evidence>
<organism evidence="4 5">
    <name type="scientific">Silvanigrella aquatica</name>
    <dbReference type="NCBI Taxonomy" id="1915309"/>
    <lineage>
        <taxon>Bacteria</taxon>
        <taxon>Pseudomonadati</taxon>
        <taxon>Bdellovibrionota</taxon>
        <taxon>Oligoflexia</taxon>
        <taxon>Silvanigrellales</taxon>
        <taxon>Silvanigrellaceae</taxon>
        <taxon>Silvanigrella</taxon>
    </lineage>
</organism>
<dbReference type="InterPro" id="IPR036291">
    <property type="entry name" value="NAD(P)-bd_dom_sf"/>
</dbReference>
<reference evidence="4 5" key="1">
    <citation type="submission" date="2016-10" db="EMBL/GenBank/DDBJ databases">
        <title>Silvanigrella aquatica sp. nov., isolated from a freshwater lake located in the Black Forest, Germany, description of Silvanigrellaceae fam. nov., Silvanigrellales ord. nov., reclassification of the order Bdellovibrionales in the class Oligoflexia, reclassification of the families Bacteriovoracaceae and Halobacteriovoraceae in the new order Bacteriovoracales ord. nov., and reclassification of the family Pseudobacteriovoracaceae in the order Oligoflexiales.</title>
        <authorList>
            <person name="Hahn M.W."/>
            <person name="Schmidt J."/>
            <person name="Koll U."/>
            <person name="Rohde M."/>
            <person name="Verbag S."/>
            <person name="Pitt A."/>
            <person name="Nakai R."/>
            <person name="Naganuma T."/>
            <person name="Lang E."/>
        </authorList>
    </citation>
    <scope>NUCLEOTIDE SEQUENCE [LARGE SCALE GENOMIC DNA]</scope>
    <source>
        <strain evidence="4 5">MWH-Nonnen-W8red</strain>
    </source>
</reference>
<evidence type="ECO:0000259" key="3">
    <source>
        <dbReference type="Pfam" id="PF08338"/>
    </source>
</evidence>
<protein>
    <submittedName>
        <fullName evidence="4">TIGR01777 family protein</fullName>
    </submittedName>
</protein>
<evidence type="ECO:0000256" key="1">
    <source>
        <dbReference type="ARBA" id="ARBA00009353"/>
    </source>
</evidence>
<evidence type="ECO:0000259" key="2">
    <source>
        <dbReference type="Pfam" id="PF01370"/>
    </source>
</evidence>
<gene>
    <name evidence="4" type="ORF">AXG55_08950</name>
</gene>
<dbReference type="RefSeq" id="WP_233231102.1">
    <property type="nucleotide sequence ID" value="NZ_CP017834.1"/>
</dbReference>
<dbReference type="Pfam" id="PF08338">
    <property type="entry name" value="DUF1731"/>
    <property type="match status" value="1"/>
</dbReference>
<dbReference type="NCBIfam" id="TIGR01777">
    <property type="entry name" value="yfcH"/>
    <property type="match status" value="1"/>
</dbReference>
<dbReference type="STRING" id="1915309.AXG55_08950"/>
<dbReference type="EMBL" id="CP017834">
    <property type="protein sequence ID" value="APJ04028.1"/>
    <property type="molecule type" value="Genomic_DNA"/>
</dbReference>
<dbReference type="Proteomes" id="UP000184731">
    <property type="component" value="Chromosome"/>
</dbReference>
<dbReference type="PANTHER" id="PTHR11092:SF0">
    <property type="entry name" value="EPIMERASE FAMILY PROTEIN SDR39U1"/>
    <property type="match status" value="1"/>
</dbReference>
<feature type="domain" description="DUF1731" evidence="3">
    <location>
        <begin position="411"/>
        <end position="453"/>
    </location>
</feature>
<dbReference type="InterPro" id="IPR001509">
    <property type="entry name" value="Epimerase_deHydtase"/>
</dbReference>
<dbReference type="SUPFAM" id="SSF51735">
    <property type="entry name" value="NAD(P)-binding Rossmann-fold domains"/>
    <property type="match status" value="1"/>
</dbReference>
<comment type="similarity">
    <text evidence="1">Belongs to the NAD(P)-dependent epimerase/dehydratase family. SDR39U1 subfamily.</text>
</comment>
<dbReference type="AlphaFoldDB" id="A0A1L4D1F8"/>
<dbReference type="PANTHER" id="PTHR11092">
    <property type="entry name" value="SUGAR NUCLEOTIDE EPIMERASE RELATED"/>
    <property type="match status" value="1"/>
</dbReference>
<keyword evidence="5" id="KW-1185">Reference proteome</keyword>
<dbReference type="Pfam" id="PF01370">
    <property type="entry name" value="Epimerase"/>
    <property type="match status" value="1"/>
</dbReference>
<dbReference type="InterPro" id="IPR010099">
    <property type="entry name" value="SDR39U1"/>
</dbReference>
<evidence type="ECO:0000313" key="5">
    <source>
        <dbReference type="Proteomes" id="UP000184731"/>
    </source>
</evidence>
<dbReference type="Gene3D" id="3.40.50.720">
    <property type="entry name" value="NAD(P)-binding Rossmann-like Domain"/>
    <property type="match status" value="1"/>
</dbReference>
<feature type="domain" description="NAD-dependent epimerase/dehydratase" evidence="2">
    <location>
        <begin position="162"/>
        <end position="376"/>
    </location>
</feature>